<gene>
    <name evidence="1" type="ORF">CCACVL1_27668</name>
</gene>
<dbReference type="AlphaFoldDB" id="A0A1R3G9F2"/>
<proteinExistence type="predicted"/>
<sequence length="153" mass="17116">MEILVRVPCRFRAELKCVNKFLRSIMDKPGFEREIVDKINKSVDKDSSLGAPGLRLGRQKRNPPIALHFGHGRGEEDEHTVKTSTVFDLVFNGAVAERINGRLAMIGFVAAMAVEFRDENYKADACALKRAAQLYPDKGLDLVILETDSNELL</sequence>
<dbReference type="EMBL" id="AWWV01014893">
    <property type="protein sequence ID" value="OMO54681.1"/>
    <property type="molecule type" value="Genomic_DNA"/>
</dbReference>
<evidence type="ECO:0000313" key="1">
    <source>
        <dbReference type="EMBL" id="OMO54681.1"/>
    </source>
</evidence>
<dbReference type="Gramene" id="OMO54681">
    <property type="protein sequence ID" value="OMO54681"/>
    <property type="gene ID" value="CCACVL1_27668"/>
</dbReference>
<comment type="caution">
    <text evidence="1">The sequence shown here is derived from an EMBL/GenBank/DDBJ whole genome shotgun (WGS) entry which is preliminary data.</text>
</comment>
<evidence type="ECO:0000313" key="2">
    <source>
        <dbReference type="Proteomes" id="UP000188268"/>
    </source>
</evidence>
<reference evidence="1 2" key="1">
    <citation type="submission" date="2013-09" db="EMBL/GenBank/DDBJ databases">
        <title>Corchorus capsularis genome sequencing.</title>
        <authorList>
            <person name="Alam M."/>
            <person name="Haque M.S."/>
            <person name="Islam M.S."/>
            <person name="Emdad E.M."/>
            <person name="Islam M.M."/>
            <person name="Ahmed B."/>
            <person name="Halim A."/>
            <person name="Hossen Q.M.M."/>
            <person name="Hossain M.Z."/>
            <person name="Ahmed R."/>
            <person name="Khan M.M."/>
            <person name="Islam R."/>
            <person name="Rashid M.M."/>
            <person name="Khan S.A."/>
            <person name="Rahman M.S."/>
            <person name="Alam M."/>
        </authorList>
    </citation>
    <scope>NUCLEOTIDE SEQUENCE [LARGE SCALE GENOMIC DNA]</scope>
    <source>
        <strain evidence="2">cv. CVL-1</strain>
        <tissue evidence="1">Whole seedling</tissue>
    </source>
</reference>
<dbReference type="Proteomes" id="UP000188268">
    <property type="component" value="Unassembled WGS sequence"/>
</dbReference>
<accession>A0A1R3G9F2</accession>
<keyword evidence="2" id="KW-1185">Reference proteome</keyword>
<organism evidence="1 2">
    <name type="scientific">Corchorus capsularis</name>
    <name type="common">Jute</name>
    <dbReference type="NCBI Taxonomy" id="210143"/>
    <lineage>
        <taxon>Eukaryota</taxon>
        <taxon>Viridiplantae</taxon>
        <taxon>Streptophyta</taxon>
        <taxon>Embryophyta</taxon>
        <taxon>Tracheophyta</taxon>
        <taxon>Spermatophyta</taxon>
        <taxon>Magnoliopsida</taxon>
        <taxon>eudicotyledons</taxon>
        <taxon>Gunneridae</taxon>
        <taxon>Pentapetalae</taxon>
        <taxon>rosids</taxon>
        <taxon>malvids</taxon>
        <taxon>Malvales</taxon>
        <taxon>Malvaceae</taxon>
        <taxon>Grewioideae</taxon>
        <taxon>Apeibeae</taxon>
        <taxon>Corchorus</taxon>
    </lineage>
</organism>
<protein>
    <submittedName>
        <fullName evidence="1">Uncharacterized protein</fullName>
    </submittedName>
</protein>
<name>A0A1R3G9F2_COCAP</name>
<dbReference type="SUPFAM" id="SSF103511">
    <property type="entry name" value="Chlorophyll a-b binding protein"/>
    <property type="match status" value="1"/>
</dbReference>